<evidence type="ECO:0000313" key="7">
    <source>
        <dbReference type="EMBL" id="HFI90784.1"/>
    </source>
</evidence>
<organism evidence="7">
    <name type="scientific">Ignavibacterium album</name>
    <dbReference type="NCBI Taxonomy" id="591197"/>
    <lineage>
        <taxon>Bacteria</taxon>
        <taxon>Pseudomonadati</taxon>
        <taxon>Ignavibacteriota</taxon>
        <taxon>Ignavibacteria</taxon>
        <taxon>Ignavibacteriales</taxon>
        <taxon>Ignavibacteriaceae</taxon>
        <taxon>Ignavibacterium</taxon>
    </lineage>
</organism>
<feature type="active site" evidence="6">
    <location>
        <position position="139"/>
    </location>
</feature>
<comment type="caution">
    <text evidence="7">The sequence shown here is derived from an EMBL/GenBank/DDBJ whole genome shotgun (WGS) entry which is preliminary data.</text>
</comment>
<reference evidence="7" key="1">
    <citation type="journal article" date="2020" name="mSystems">
        <title>Genome- and Community-Level Interaction Insights into Carbon Utilization and Element Cycling Functions of Hydrothermarchaeota in Hydrothermal Sediment.</title>
        <authorList>
            <person name="Zhou Z."/>
            <person name="Liu Y."/>
            <person name="Xu W."/>
            <person name="Pan J."/>
            <person name="Luo Z.H."/>
            <person name="Li M."/>
        </authorList>
    </citation>
    <scope>NUCLEOTIDE SEQUENCE [LARGE SCALE GENOMIC DNA]</scope>
    <source>
        <strain evidence="7">SpSt-479</strain>
    </source>
</reference>
<keyword evidence="2 6" id="KW-0479">Metal-binding</keyword>
<dbReference type="FunFam" id="3.90.45.10:FF:000005">
    <property type="entry name" value="Peptide deformylase"/>
    <property type="match status" value="1"/>
</dbReference>
<evidence type="ECO:0000256" key="5">
    <source>
        <dbReference type="ARBA" id="ARBA00023004"/>
    </source>
</evidence>
<accession>A0A7V3E727</accession>
<dbReference type="EC" id="3.5.1.88" evidence="6"/>
<feature type="binding site" evidence="6">
    <location>
        <position position="142"/>
    </location>
    <ligand>
        <name>Fe cation</name>
        <dbReference type="ChEBI" id="CHEBI:24875"/>
    </ligand>
</feature>
<dbReference type="GO" id="GO:0042586">
    <property type="term" value="F:peptide deformylase activity"/>
    <property type="evidence" value="ECO:0007669"/>
    <property type="project" value="UniProtKB-UniRule"/>
</dbReference>
<sequence>MSILPITVCGDKILRKKAARVTEIDDKLISIISDMFETMSNANGIGLAANQIGVNRQVFVVDISPVEGYEKYKPIAMINPKIISKSDETSSFEEGCLSIPDLRADIIRPKGIQISYFDTEMKEHTIEADDLLARVIQHEFDHLQGVLFIDYLDEEKKKIYKRHLDKIKKRKLEVQYPISQSSDYLLIK</sequence>
<keyword evidence="4 6" id="KW-0648">Protein biosynthesis</keyword>
<dbReference type="Gene3D" id="3.90.45.10">
    <property type="entry name" value="Peptide deformylase"/>
    <property type="match status" value="1"/>
</dbReference>
<evidence type="ECO:0000256" key="2">
    <source>
        <dbReference type="ARBA" id="ARBA00022723"/>
    </source>
</evidence>
<evidence type="ECO:0000256" key="1">
    <source>
        <dbReference type="ARBA" id="ARBA00010759"/>
    </source>
</evidence>
<dbReference type="NCBIfam" id="TIGR00079">
    <property type="entry name" value="pept_deformyl"/>
    <property type="match status" value="1"/>
</dbReference>
<dbReference type="NCBIfam" id="NF001159">
    <property type="entry name" value="PRK00150.1-3"/>
    <property type="match status" value="1"/>
</dbReference>
<dbReference type="PRINTS" id="PR01576">
    <property type="entry name" value="PDEFORMYLASE"/>
</dbReference>
<comment type="cofactor">
    <cofactor evidence="6">
        <name>Fe(2+)</name>
        <dbReference type="ChEBI" id="CHEBI:29033"/>
    </cofactor>
    <text evidence="6">Binds 1 Fe(2+) ion.</text>
</comment>
<dbReference type="GO" id="GO:0046872">
    <property type="term" value="F:metal ion binding"/>
    <property type="evidence" value="ECO:0007669"/>
    <property type="project" value="UniProtKB-KW"/>
</dbReference>
<dbReference type="SUPFAM" id="SSF56420">
    <property type="entry name" value="Peptide deformylase"/>
    <property type="match status" value="1"/>
</dbReference>
<comment type="function">
    <text evidence="6">Removes the formyl group from the N-terminal Met of newly synthesized proteins. Requires at least a dipeptide for an efficient rate of reaction. N-terminal L-methionine is a prerequisite for activity but the enzyme has broad specificity at other positions.</text>
</comment>
<evidence type="ECO:0000256" key="4">
    <source>
        <dbReference type="ARBA" id="ARBA00022917"/>
    </source>
</evidence>
<name>A0A7V3E727_9BACT</name>
<dbReference type="InterPro" id="IPR023635">
    <property type="entry name" value="Peptide_deformylase"/>
</dbReference>
<dbReference type="AlphaFoldDB" id="A0A7V3E727"/>
<dbReference type="HAMAP" id="MF_00163">
    <property type="entry name" value="Pep_deformylase"/>
    <property type="match status" value="1"/>
</dbReference>
<dbReference type="PIRSF" id="PIRSF004749">
    <property type="entry name" value="Pep_def"/>
    <property type="match status" value="1"/>
</dbReference>
<evidence type="ECO:0000256" key="6">
    <source>
        <dbReference type="HAMAP-Rule" id="MF_00163"/>
    </source>
</evidence>
<protein>
    <recommendedName>
        <fullName evidence="6">Peptide deformylase</fullName>
        <shortName evidence="6">PDF</shortName>
        <ecNumber evidence="6">3.5.1.88</ecNumber>
    </recommendedName>
    <alternativeName>
        <fullName evidence="6">Polypeptide deformylase</fullName>
    </alternativeName>
</protein>
<feature type="binding site" evidence="6">
    <location>
        <position position="96"/>
    </location>
    <ligand>
        <name>Fe cation</name>
        <dbReference type="ChEBI" id="CHEBI:24875"/>
    </ligand>
</feature>
<dbReference type="CDD" id="cd00487">
    <property type="entry name" value="Pep_deformylase"/>
    <property type="match status" value="1"/>
</dbReference>
<feature type="binding site" evidence="6">
    <location>
        <position position="138"/>
    </location>
    <ligand>
        <name>Fe cation</name>
        <dbReference type="ChEBI" id="CHEBI:24875"/>
    </ligand>
</feature>
<comment type="similarity">
    <text evidence="1 6">Belongs to the polypeptide deformylase family.</text>
</comment>
<keyword evidence="3 6" id="KW-0378">Hydrolase</keyword>
<dbReference type="GO" id="GO:0006412">
    <property type="term" value="P:translation"/>
    <property type="evidence" value="ECO:0007669"/>
    <property type="project" value="UniProtKB-UniRule"/>
</dbReference>
<dbReference type="Pfam" id="PF01327">
    <property type="entry name" value="Pep_deformylase"/>
    <property type="match status" value="1"/>
</dbReference>
<evidence type="ECO:0000256" key="3">
    <source>
        <dbReference type="ARBA" id="ARBA00022801"/>
    </source>
</evidence>
<keyword evidence="5 6" id="KW-0408">Iron</keyword>
<dbReference type="InterPro" id="IPR036821">
    <property type="entry name" value="Peptide_deformylase_sf"/>
</dbReference>
<comment type="catalytic activity">
    <reaction evidence="6">
        <text>N-terminal N-formyl-L-methionyl-[peptide] + H2O = N-terminal L-methionyl-[peptide] + formate</text>
        <dbReference type="Rhea" id="RHEA:24420"/>
        <dbReference type="Rhea" id="RHEA-COMP:10639"/>
        <dbReference type="Rhea" id="RHEA-COMP:10640"/>
        <dbReference type="ChEBI" id="CHEBI:15377"/>
        <dbReference type="ChEBI" id="CHEBI:15740"/>
        <dbReference type="ChEBI" id="CHEBI:49298"/>
        <dbReference type="ChEBI" id="CHEBI:64731"/>
        <dbReference type="EC" id="3.5.1.88"/>
    </reaction>
</comment>
<dbReference type="PANTHER" id="PTHR10458">
    <property type="entry name" value="PEPTIDE DEFORMYLASE"/>
    <property type="match status" value="1"/>
</dbReference>
<gene>
    <name evidence="6 7" type="primary">def</name>
    <name evidence="7" type="ORF">ENS31_04530</name>
</gene>
<dbReference type="EMBL" id="DSUJ01000008">
    <property type="protein sequence ID" value="HFI90784.1"/>
    <property type="molecule type" value="Genomic_DNA"/>
</dbReference>
<proteinExistence type="inferred from homology"/>
<dbReference type="PANTHER" id="PTHR10458:SF22">
    <property type="entry name" value="PEPTIDE DEFORMYLASE"/>
    <property type="match status" value="1"/>
</dbReference>